<dbReference type="Gene3D" id="3.40.50.300">
    <property type="entry name" value="P-loop containing nucleotide triphosphate hydrolases"/>
    <property type="match status" value="1"/>
</dbReference>
<dbReference type="Pfam" id="PF06414">
    <property type="entry name" value="Zeta_toxin"/>
    <property type="match status" value="1"/>
</dbReference>
<feature type="compositionally biased region" description="Basic and acidic residues" evidence="3">
    <location>
        <begin position="279"/>
        <end position="301"/>
    </location>
</feature>
<dbReference type="RefSeq" id="WP_098998599.1">
    <property type="nucleotide sequence ID" value="NZ_CP077110.1"/>
</dbReference>
<comment type="caution">
    <text evidence="5">The sequence shown here is derived from an EMBL/GenBank/DDBJ whole genome shotgun (WGS) entry which is preliminary data.</text>
</comment>
<reference evidence="5 6" key="1">
    <citation type="submission" date="2017-06" db="EMBL/GenBank/DDBJ databases">
        <title>Draft genome sequence of Fusobacterium nucleatum subsp. polymorphum KCOM 1267 (=ChDC F290).</title>
        <authorList>
            <person name="Kook J.-K."/>
            <person name="Park S.-N."/>
            <person name="Lim Y.K."/>
            <person name="Roh H."/>
        </authorList>
    </citation>
    <scope>NUCLEOTIDE SEQUENCE [LARGE SCALE GENOMIC DNA]</scope>
    <source>
        <strain evidence="6">KCOM 1267(ChDC F290)</strain>
    </source>
</reference>
<evidence type="ECO:0000313" key="6">
    <source>
        <dbReference type="Proteomes" id="UP000221504"/>
    </source>
</evidence>
<organism evidence="5 6">
    <name type="scientific">Fusobacterium nucleatum subsp. polymorphum</name>
    <name type="common">Fusobacterium polymorphum</name>
    <dbReference type="NCBI Taxonomy" id="76857"/>
    <lineage>
        <taxon>Bacteria</taxon>
        <taxon>Fusobacteriati</taxon>
        <taxon>Fusobacteriota</taxon>
        <taxon>Fusobacteriia</taxon>
        <taxon>Fusobacteriales</taxon>
        <taxon>Fusobacteriaceae</taxon>
        <taxon>Fusobacterium</taxon>
    </lineage>
</organism>
<dbReference type="Proteomes" id="UP000221504">
    <property type="component" value="Unassembled WGS sequence"/>
</dbReference>
<dbReference type="GO" id="GO:0005524">
    <property type="term" value="F:ATP binding"/>
    <property type="evidence" value="ECO:0007669"/>
    <property type="project" value="UniProtKB-KW"/>
</dbReference>
<protein>
    <submittedName>
        <fullName evidence="5">Zeta-toxin</fullName>
    </submittedName>
</protein>
<name>A0A2C6BWI5_FUSNP</name>
<keyword evidence="1" id="KW-0547">Nucleotide-binding</keyword>
<dbReference type="InterPro" id="IPR010488">
    <property type="entry name" value="Zeta_toxin_domain"/>
</dbReference>
<evidence type="ECO:0000256" key="3">
    <source>
        <dbReference type="SAM" id="MobiDB-lite"/>
    </source>
</evidence>
<dbReference type="InterPro" id="IPR027417">
    <property type="entry name" value="P-loop_NTPase"/>
</dbReference>
<feature type="region of interest" description="Disordered" evidence="3">
    <location>
        <begin position="279"/>
        <end position="307"/>
    </location>
</feature>
<dbReference type="AlphaFoldDB" id="A0A2C6BWI5"/>
<accession>A0A2C6BWI5</accession>
<proteinExistence type="predicted"/>
<evidence type="ECO:0000256" key="1">
    <source>
        <dbReference type="ARBA" id="ARBA00022741"/>
    </source>
</evidence>
<dbReference type="EMBL" id="NIRM01000001">
    <property type="protein sequence ID" value="PHI09998.1"/>
    <property type="molecule type" value="Genomic_DNA"/>
</dbReference>
<sequence length="307" mass="36163">MDKFSFKDIINGSESYWNEKGKKLEKKEKPIVYFLGGQSGAGKSKLKDRIGEGNLVIDVDEFRKFHPNYFELYKKYGKDSAKYTHDFASAVADELVRKSIENKVDVIIDGTLKSLKTPKERAEEYKKNGYSLEINTVVVKPEKSFLSNLMRYEELIEEKKIPRLAPKEVHDECVKNFPVTVSELYKTKLFDNIKLYDREKNCIYDMSKTSNIDPKSIIEKEFTREWKKEEYIEYLNQWEKLIDKMKNRNAEDIEIKIVLNEKDKLIKNIVIENPEIKKNFKSESNEKENPWSKKIEKDKNKSKGLGR</sequence>
<dbReference type="GO" id="GO:0016301">
    <property type="term" value="F:kinase activity"/>
    <property type="evidence" value="ECO:0007669"/>
    <property type="project" value="InterPro"/>
</dbReference>
<evidence type="ECO:0000256" key="2">
    <source>
        <dbReference type="ARBA" id="ARBA00022840"/>
    </source>
</evidence>
<keyword evidence="2" id="KW-0067">ATP-binding</keyword>
<dbReference type="SUPFAM" id="SSF52540">
    <property type="entry name" value="P-loop containing nucleoside triphosphate hydrolases"/>
    <property type="match status" value="1"/>
</dbReference>
<evidence type="ECO:0000259" key="4">
    <source>
        <dbReference type="Pfam" id="PF06414"/>
    </source>
</evidence>
<evidence type="ECO:0000313" key="5">
    <source>
        <dbReference type="EMBL" id="PHI09998.1"/>
    </source>
</evidence>
<gene>
    <name evidence="5" type="ORF">CBG52_02000</name>
</gene>
<feature type="domain" description="Zeta toxin" evidence="4">
    <location>
        <begin position="22"/>
        <end position="208"/>
    </location>
</feature>